<protein>
    <submittedName>
        <fullName evidence="2">Uncharacterized protein</fullName>
    </submittedName>
</protein>
<evidence type="ECO:0000313" key="2">
    <source>
        <dbReference type="EMBL" id="OGN18846.1"/>
    </source>
</evidence>
<dbReference type="STRING" id="1802689.A3F25_02050"/>
<dbReference type="EMBL" id="MGKD01000028">
    <property type="protein sequence ID" value="OGN18846.1"/>
    <property type="molecule type" value="Genomic_DNA"/>
</dbReference>
<feature type="transmembrane region" description="Helical" evidence="1">
    <location>
        <begin position="91"/>
        <end position="111"/>
    </location>
</feature>
<dbReference type="Proteomes" id="UP000177478">
    <property type="component" value="Unassembled WGS sequence"/>
</dbReference>
<feature type="transmembrane region" description="Helical" evidence="1">
    <location>
        <begin position="12"/>
        <end position="39"/>
    </location>
</feature>
<evidence type="ECO:0000256" key="1">
    <source>
        <dbReference type="SAM" id="Phobius"/>
    </source>
</evidence>
<sequence>MTAANNKKTGWLVFLLIVATIAWALPIMQASAIPFGLPFGGRVKSIIPPSLLCPFVVITVGLPRPGIFAIVPGTRLYPYYIAHPGSWVLGTALPTTVCLVPIALPILMMGVSQ</sequence>
<feature type="transmembrane region" description="Helical" evidence="1">
    <location>
        <begin position="51"/>
        <end position="71"/>
    </location>
</feature>
<dbReference type="AlphaFoldDB" id="A0A1F8G286"/>
<reference evidence="2 3" key="1">
    <citation type="journal article" date="2016" name="Nat. Commun.">
        <title>Thousands of microbial genomes shed light on interconnected biogeochemical processes in an aquifer system.</title>
        <authorList>
            <person name="Anantharaman K."/>
            <person name="Brown C.T."/>
            <person name="Hug L.A."/>
            <person name="Sharon I."/>
            <person name="Castelle C.J."/>
            <person name="Probst A.J."/>
            <person name="Thomas B.C."/>
            <person name="Singh A."/>
            <person name="Wilkins M.J."/>
            <person name="Karaoz U."/>
            <person name="Brodie E.L."/>
            <person name="Williams K.H."/>
            <person name="Hubbard S.S."/>
            <person name="Banfield J.F."/>
        </authorList>
    </citation>
    <scope>NUCLEOTIDE SEQUENCE [LARGE SCALE GENOMIC DNA]</scope>
</reference>
<organism evidence="2 3">
    <name type="scientific">Candidatus Yanofskybacteria bacterium RIFCSPHIGHO2_12_FULL_45_19b</name>
    <dbReference type="NCBI Taxonomy" id="1802689"/>
    <lineage>
        <taxon>Bacteria</taxon>
        <taxon>Candidatus Yanofskyibacteriota</taxon>
    </lineage>
</organism>
<keyword evidence="1" id="KW-1133">Transmembrane helix</keyword>
<name>A0A1F8G286_9BACT</name>
<keyword evidence="1" id="KW-0472">Membrane</keyword>
<evidence type="ECO:0000313" key="3">
    <source>
        <dbReference type="Proteomes" id="UP000177478"/>
    </source>
</evidence>
<comment type="caution">
    <text evidence="2">The sequence shown here is derived from an EMBL/GenBank/DDBJ whole genome shotgun (WGS) entry which is preliminary data.</text>
</comment>
<accession>A0A1F8G286</accession>
<proteinExistence type="predicted"/>
<keyword evidence="1" id="KW-0812">Transmembrane</keyword>
<gene>
    <name evidence="2" type="ORF">A3F25_02050</name>
</gene>